<gene>
    <name evidence="2" type="ORF">PGTUg99_033934</name>
</gene>
<dbReference type="EMBL" id="VDEP01000372">
    <property type="protein sequence ID" value="KAA1095501.1"/>
    <property type="molecule type" value="Genomic_DNA"/>
</dbReference>
<organism evidence="2 3">
    <name type="scientific">Puccinia graminis f. sp. tritici</name>
    <dbReference type="NCBI Taxonomy" id="56615"/>
    <lineage>
        <taxon>Eukaryota</taxon>
        <taxon>Fungi</taxon>
        <taxon>Dikarya</taxon>
        <taxon>Basidiomycota</taxon>
        <taxon>Pucciniomycotina</taxon>
        <taxon>Pucciniomycetes</taxon>
        <taxon>Pucciniales</taxon>
        <taxon>Pucciniaceae</taxon>
        <taxon>Puccinia</taxon>
    </lineage>
</organism>
<evidence type="ECO:0000313" key="2">
    <source>
        <dbReference type="EMBL" id="KAA1095501.1"/>
    </source>
</evidence>
<protein>
    <submittedName>
        <fullName evidence="2">Uncharacterized protein</fullName>
    </submittedName>
</protein>
<name>A0A5B0P276_PUCGR</name>
<dbReference type="Proteomes" id="UP000325313">
    <property type="component" value="Unassembled WGS sequence"/>
</dbReference>
<evidence type="ECO:0000313" key="3">
    <source>
        <dbReference type="Proteomes" id="UP000325313"/>
    </source>
</evidence>
<proteinExistence type="predicted"/>
<comment type="caution">
    <text evidence="2">The sequence shown here is derived from an EMBL/GenBank/DDBJ whole genome shotgun (WGS) entry which is preliminary data.</text>
</comment>
<feature type="region of interest" description="Disordered" evidence="1">
    <location>
        <begin position="51"/>
        <end position="72"/>
    </location>
</feature>
<evidence type="ECO:0000256" key="1">
    <source>
        <dbReference type="SAM" id="MobiDB-lite"/>
    </source>
</evidence>
<reference evidence="2 3" key="1">
    <citation type="submission" date="2019-05" db="EMBL/GenBank/DDBJ databases">
        <title>Emergence of the Ug99 lineage of the wheat stem rust pathogen through somatic hybridization.</title>
        <authorList>
            <person name="Li F."/>
            <person name="Upadhyaya N.M."/>
            <person name="Sperschneider J."/>
            <person name="Matny O."/>
            <person name="Nguyen-Phuc H."/>
            <person name="Mago R."/>
            <person name="Raley C."/>
            <person name="Miller M.E."/>
            <person name="Silverstein K.A.T."/>
            <person name="Henningsen E."/>
            <person name="Hirsch C.D."/>
            <person name="Visser B."/>
            <person name="Pretorius Z.A."/>
            <person name="Steffenson B.J."/>
            <person name="Schwessinger B."/>
            <person name="Dodds P.N."/>
            <person name="Figueroa M."/>
        </authorList>
    </citation>
    <scope>NUCLEOTIDE SEQUENCE [LARGE SCALE GENOMIC DNA]</scope>
    <source>
        <strain evidence="2 3">Ug99</strain>
    </source>
</reference>
<sequence length="72" mass="7802">MDIGLFESSNTVGCWYPSSRVIHAYTVESPLEMGASNPDIRADADIRSRFQRKHTSASASASASGYPRIPAL</sequence>
<dbReference type="AlphaFoldDB" id="A0A5B0P276"/>
<accession>A0A5B0P276</accession>